<keyword evidence="5 7" id="KW-1133">Transmembrane helix</keyword>
<feature type="transmembrane region" description="Helical" evidence="7">
    <location>
        <begin position="236"/>
        <end position="262"/>
    </location>
</feature>
<protein>
    <recommendedName>
        <fullName evidence="8">ABC transmembrane type-1 domain-containing protein</fullName>
    </recommendedName>
</protein>
<feature type="transmembrane region" description="Helical" evidence="7">
    <location>
        <begin position="91"/>
        <end position="116"/>
    </location>
</feature>
<dbReference type="Gene3D" id="1.10.3720.10">
    <property type="entry name" value="MetI-like"/>
    <property type="match status" value="1"/>
</dbReference>
<name>A0A382BK79_9ZZZZ</name>
<organism evidence="9">
    <name type="scientific">marine metagenome</name>
    <dbReference type="NCBI Taxonomy" id="408172"/>
    <lineage>
        <taxon>unclassified sequences</taxon>
        <taxon>metagenomes</taxon>
        <taxon>ecological metagenomes</taxon>
    </lineage>
</organism>
<dbReference type="CDD" id="cd06261">
    <property type="entry name" value="TM_PBP2"/>
    <property type="match status" value="1"/>
</dbReference>
<dbReference type="InterPro" id="IPR000515">
    <property type="entry name" value="MetI-like"/>
</dbReference>
<evidence type="ECO:0000256" key="4">
    <source>
        <dbReference type="ARBA" id="ARBA00022692"/>
    </source>
</evidence>
<feature type="transmembrane region" description="Helical" evidence="7">
    <location>
        <begin position="288"/>
        <end position="310"/>
    </location>
</feature>
<keyword evidence="4 7" id="KW-0812">Transmembrane</keyword>
<dbReference type="SUPFAM" id="SSF161098">
    <property type="entry name" value="MetI-like"/>
    <property type="match status" value="1"/>
</dbReference>
<sequence length="321" mass="36298">MVSVPNVERAVAASPPSSFRLRMKKRVGPDIDGYGFMLPAIIVMISLVVYPFCLAIWFSVSDAFVGEPASFIGLENFIYILTEDDIFIETIWNTLLFAFWSVLFKVVLGLTCALLLQRILKLRRFFRGSVLLPFVAPTALSTLGWWLILDPTYSHINWILANMWPFSTFGYGPYNFLGNPTLAMASVIFVNIWRGIPFFIITILAGLMAIPEHLYDAAEIDGASTWRKFRSITLPLLRPVLAIIILFSTIFTLGEFNIIYVLTRGGPMNSTHLFSTYSFMYGILNHEIALGAAVALFLFPILVFIVIFLLRMVRRDTSHEL</sequence>
<evidence type="ECO:0000256" key="6">
    <source>
        <dbReference type="ARBA" id="ARBA00023136"/>
    </source>
</evidence>
<evidence type="ECO:0000259" key="8">
    <source>
        <dbReference type="PROSITE" id="PS50928"/>
    </source>
</evidence>
<evidence type="ECO:0000256" key="1">
    <source>
        <dbReference type="ARBA" id="ARBA00004651"/>
    </source>
</evidence>
<feature type="transmembrane region" description="Helical" evidence="7">
    <location>
        <begin position="182"/>
        <end position="210"/>
    </location>
</feature>
<dbReference type="PANTHER" id="PTHR43005:SF1">
    <property type="entry name" value="SPERMIDINE_PUTRESCINE TRANSPORT SYSTEM PERMEASE PROTEIN"/>
    <property type="match status" value="1"/>
</dbReference>
<dbReference type="EMBL" id="UINC01030135">
    <property type="protein sequence ID" value="SVB14029.1"/>
    <property type="molecule type" value="Genomic_DNA"/>
</dbReference>
<keyword evidence="3" id="KW-1003">Cell membrane</keyword>
<dbReference type="GO" id="GO:0055085">
    <property type="term" value="P:transmembrane transport"/>
    <property type="evidence" value="ECO:0007669"/>
    <property type="project" value="InterPro"/>
</dbReference>
<dbReference type="AlphaFoldDB" id="A0A382BK79"/>
<feature type="transmembrane region" description="Helical" evidence="7">
    <location>
        <begin position="128"/>
        <end position="148"/>
    </location>
</feature>
<keyword evidence="6 7" id="KW-0472">Membrane</keyword>
<feature type="transmembrane region" description="Helical" evidence="7">
    <location>
        <begin position="33"/>
        <end position="58"/>
    </location>
</feature>
<evidence type="ECO:0000256" key="2">
    <source>
        <dbReference type="ARBA" id="ARBA00022448"/>
    </source>
</evidence>
<proteinExistence type="predicted"/>
<gene>
    <name evidence="9" type="ORF">METZ01_LOCUS166883</name>
</gene>
<dbReference type="PROSITE" id="PS50928">
    <property type="entry name" value="ABC_TM1"/>
    <property type="match status" value="1"/>
</dbReference>
<comment type="subcellular location">
    <subcellularLocation>
        <location evidence="1">Cell membrane</location>
        <topology evidence="1">Multi-pass membrane protein</topology>
    </subcellularLocation>
</comment>
<dbReference type="GO" id="GO:0005886">
    <property type="term" value="C:plasma membrane"/>
    <property type="evidence" value="ECO:0007669"/>
    <property type="project" value="UniProtKB-SubCell"/>
</dbReference>
<evidence type="ECO:0000256" key="7">
    <source>
        <dbReference type="SAM" id="Phobius"/>
    </source>
</evidence>
<evidence type="ECO:0000256" key="3">
    <source>
        <dbReference type="ARBA" id="ARBA00022475"/>
    </source>
</evidence>
<reference evidence="9" key="1">
    <citation type="submission" date="2018-05" db="EMBL/GenBank/DDBJ databases">
        <authorList>
            <person name="Lanie J.A."/>
            <person name="Ng W.-L."/>
            <person name="Kazmierczak K.M."/>
            <person name="Andrzejewski T.M."/>
            <person name="Davidsen T.M."/>
            <person name="Wayne K.J."/>
            <person name="Tettelin H."/>
            <person name="Glass J.I."/>
            <person name="Rusch D."/>
            <person name="Podicherti R."/>
            <person name="Tsui H.-C.T."/>
            <person name="Winkler M.E."/>
        </authorList>
    </citation>
    <scope>NUCLEOTIDE SEQUENCE</scope>
</reference>
<evidence type="ECO:0000313" key="9">
    <source>
        <dbReference type="EMBL" id="SVB14029.1"/>
    </source>
</evidence>
<keyword evidence="2" id="KW-0813">Transport</keyword>
<dbReference type="InterPro" id="IPR035906">
    <property type="entry name" value="MetI-like_sf"/>
</dbReference>
<feature type="domain" description="ABC transmembrane type-1" evidence="8">
    <location>
        <begin position="91"/>
        <end position="307"/>
    </location>
</feature>
<accession>A0A382BK79</accession>
<evidence type="ECO:0000256" key="5">
    <source>
        <dbReference type="ARBA" id="ARBA00022989"/>
    </source>
</evidence>
<dbReference type="PANTHER" id="PTHR43005">
    <property type="entry name" value="BLR7065 PROTEIN"/>
    <property type="match status" value="1"/>
</dbReference>
<dbReference type="Pfam" id="PF00528">
    <property type="entry name" value="BPD_transp_1"/>
    <property type="match status" value="1"/>
</dbReference>